<dbReference type="Gene3D" id="2.160.10.10">
    <property type="entry name" value="Hexapeptide repeat proteins"/>
    <property type="match status" value="1"/>
</dbReference>
<dbReference type="InterPro" id="IPR056729">
    <property type="entry name" value="GMPPB_C"/>
</dbReference>
<evidence type="ECO:0000259" key="2">
    <source>
        <dbReference type="Pfam" id="PF00483"/>
    </source>
</evidence>
<comment type="similarity">
    <text evidence="1">Belongs to the transferase hexapeptide repeat family.</text>
</comment>
<dbReference type="InterPro" id="IPR029044">
    <property type="entry name" value="Nucleotide-diphossugar_trans"/>
</dbReference>
<organism evidence="4">
    <name type="scientific">uncultured Solirubrobacterales bacterium</name>
    <dbReference type="NCBI Taxonomy" id="768556"/>
    <lineage>
        <taxon>Bacteria</taxon>
        <taxon>Bacillati</taxon>
        <taxon>Actinomycetota</taxon>
        <taxon>Thermoleophilia</taxon>
        <taxon>Solirubrobacterales</taxon>
        <taxon>environmental samples</taxon>
    </lineage>
</organism>
<dbReference type="EMBL" id="CADCVV010000113">
    <property type="protein sequence ID" value="CAA9504102.1"/>
    <property type="molecule type" value="Genomic_DNA"/>
</dbReference>
<feature type="domain" description="Mannose-1-phosphate guanyltransferase C-terminal" evidence="3">
    <location>
        <begin position="260"/>
        <end position="333"/>
    </location>
</feature>
<evidence type="ECO:0000259" key="3">
    <source>
        <dbReference type="Pfam" id="PF25087"/>
    </source>
</evidence>
<dbReference type="CDD" id="cd04181">
    <property type="entry name" value="NTP_transferase"/>
    <property type="match status" value="1"/>
</dbReference>
<dbReference type="Pfam" id="PF25087">
    <property type="entry name" value="GMPPB_C"/>
    <property type="match status" value="1"/>
</dbReference>
<dbReference type="InterPro" id="IPR050486">
    <property type="entry name" value="Mannose-1P_guanyltransferase"/>
</dbReference>
<evidence type="ECO:0000256" key="1">
    <source>
        <dbReference type="ARBA" id="ARBA00007274"/>
    </source>
</evidence>
<feature type="domain" description="Nucleotidyl transferase" evidence="2">
    <location>
        <begin position="3"/>
        <end position="235"/>
    </location>
</feature>
<gene>
    <name evidence="4" type="ORF">AVDCRST_MAG17-1564</name>
</gene>
<protein>
    <submittedName>
        <fullName evidence="4">Uncharacterized protein</fullName>
    </submittedName>
</protein>
<dbReference type="SUPFAM" id="SSF53448">
    <property type="entry name" value="Nucleotide-diphospho-sugar transferases"/>
    <property type="match status" value="1"/>
</dbReference>
<sequence length="368" mass="38289">MQALILAGGQGTRLRPLTLTSPKPALPLAGRPFLTFMLDWLERNGVDEAILSCGFLGEEVARVLGRSHGGVKLRYVNETEPLGTAGPLRLAADEGGLDDRLLVLNGDVLTDFDLSAQVEFHESEGAAATLALVAVDDPSSYGLVPTATSGEVEAFLEKVGGEPSVTAPPTNRVNAGAYVLERSVIERIPSGRPVSFEREIFPALVGEGLFGYPFKGYWIDIGTPERYLEATQDLLTGSVESTLPPRDDSGSLVLPGCTTDGAEVGPLSVLGEWCTVEPGARVARSVLHRGVTVGTGAVIEHAVLAEGVTVGPRARLGPGAVVGSGARVAGGAQVPAGARIAPGTLFAADTAADARRFPPVPSADEERR</sequence>
<dbReference type="PANTHER" id="PTHR22572">
    <property type="entry name" value="SUGAR-1-PHOSPHATE GUANYL TRANSFERASE"/>
    <property type="match status" value="1"/>
</dbReference>
<dbReference type="AlphaFoldDB" id="A0A6J4SSH1"/>
<proteinExistence type="inferred from homology"/>
<dbReference type="Gene3D" id="3.90.550.10">
    <property type="entry name" value="Spore Coat Polysaccharide Biosynthesis Protein SpsA, Chain A"/>
    <property type="match status" value="1"/>
</dbReference>
<accession>A0A6J4SSH1</accession>
<dbReference type="InterPro" id="IPR005835">
    <property type="entry name" value="NTP_transferase_dom"/>
</dbReference>
<name>A0A6J4SSH1_9ACTN</name>
<dbReference type="Pfam" id="PF00483">
    <property type="entry name" value="NTP_transferase"/>
    <property type="match status" value="1"/>
</dbReference>
<evidence type="ECO:0000313" key="4">
    <source>
        <dbReference type="EMBL" id="CAA9504102.1"/>
    </source>
</evidence>
<reference evidence="4" key="1">
    <citation type="submission" date="2020-02" db="EMBL/GenBank/DDBJ databases">
        <authorList>
            <person name="Meier V. D."/>
        </authorList>
    </citation>
    <scope>NUCLEOTIDE SEQUENCE</scope>
    <source>
        <strain evidence="4">AVDCRST_MAG17</strain>
    </source>
</reference>